<evidence type="ECO:0000256" key="2">
    <source>
        <dbReference type="SAM" id="SignalP"/>
    </source>
</evidence>
<feature type="chain" id="PRO_5022947646" description="C2H2-type domain-containing protein" evidence="2">
    <location>
        <begin position="28"/>
        <end position="160"/>
    </location>
</feature>
<feature type="signal peptide" evidence="2">
    <location>
        <begin position="1"/>
        <end position="27"/>
    </location>
</feature>
<feature type="compositionally biased region" description="Basic and acidic residues" evidence="1">
    <location>
        <begin position="135"/>
        <end position="145"/>
    </location>
</feature>
<accession>A0A5C3LH35</accession>
<keyword evidence="2" id="KW-0732">Signal</keyword>
<sequence>MIYIAYHLNLILLYLYLLILRMQSGKAVSSCPCAYDFMLSPASKISKQKAYTNMPIECLICQEIHWKYNIQHHLQERHPSWESNVAPGNNLSKFGERITITNEEEERLHIPESYQGESVVAQDVYNAGRVQHLPSIHDSRDDSPPRLHHSHFENISPAPF</sequence>
<feature type="region of interest" description="Disordered" evidence="1">
    <location>
        <begin position="134"/>
        <end position="160"/>
    </location>
</feature>
<evidence type="ECO:0000256" key="1">
    <source>
        <dbReference type="SAM" id="MobiDB-lite"/>
    </source>
</evidence>
<name>A0A5C3LH35_9AGAR</name>
<evidence type="ECO:0008006" key="5">
    <source>
        <dbReference type="Google" id="ProtNLM"/>
    </source>
</evidence>
<evidence type="ECO:0000313" key="4">
    <source>
        <dbReference type="Proteomes" id="UP000308652"/>
    </source>
</evidence>
<organism evidence="3 4">
    <name type="scientific">Crucibulum laeve</name>
    <dbReference type="NCBI Taxonomy" id="68775"/>
    <lineage>
        <taxon>Eukaryota</taxon>
        <taxon>Fungi</taxon>
        <taxon>Dikarya</taxon>
        <taxon>Basidiomycota</taxon>
        <taxon>Agaricomycotina</taxon>
        <taxon>Agaricomycetes</taxon>
        <taxon>Agaricomycetidae</taxon>
        <taxon>Agaricales</taxon>
        <taxon>Agaricineae</taxon>
        <taxon>Nidulariaceae</taxon>
        <taxon>Crucibulum</taxon>
    </lineage>
</organism>
<dbReference type="EMBL" id="ML213690">
    <property type="protein sequence ID" value="TFK32012.1"/>
    <property type="molecule type" value="Genomic_DNA"/>
</dbReference>
<protein>
    <recommendedName>
        <fullName evidence="5">C2H2-type domain-containing protein</fullName>
    </recommendedName>
</protein>
<reference evidence="3 4" key="1">
    <citation type="journal article" date="2019" name="Nat. Ecol. Evol.">
        <title>Megaphylogeny resolves global patterns of mushroom evolution.</title>
        <authorList>
            <person name="Varga T."/>
            <person name="Krizsan K."/>
            <person name="Foldi C."/>
            <person name="Dima B."/>
            <person name="Sanchez-Garcia M."/>
            <person name="Sanchez-Ramirez S."/>
            <person name="Szollosi G.J."/>
            <person name="Szarkandi J.G."/>
            <person name="Papp V."/>
            <person name="Albert L."/>
            <person name="Andreopoulos W."/>
            <person name="Angelini C."/>
            <person name="Antonin V."/>
            <person name="Barry K.W."/>
            <person name="Bougher N.L."/>
            <person name="Buchanan P."/>
            <person name="Buyck B."/>
            <person name="Bense V."/>
            <person name="Catcheside P."/>
            <person name="Chovatia M."/>
            <person name="Cooper J."/>
            <person name="Damon W."/>
            <person name="Desjardin D."/>
            <person name="Finy P."/>
            <person name="Geml J."/>
            <person name="Haridas S."/>
            <person name="Hughes K."/>
            <person name="Justo A."/>
            <person name="Karasinski D."/>
            <person name="Kautmanova I."/>
            <person name="Kiss B."/>
            <person name="Kocsube S."/>
            <person name="Kotiranta H."/>
            <person name="LaButti K.M."/>
            <person name="Lechner B.E."/>
            <person name="Liimatainen K."/>
            <person name="Lipzen A."/>
            <person name="Lukacs Z."/>
            <person name="Mihaltcheva S."/>
            <person name="Morgado L.N."/>
            <person name="Niskanen T."/>
            <person name="Noordeloos M.E."/>
            <person name="Ohm R.A."/>
            <person name="Ortiz-Santana B."/>
            <person name="Ovrebo C."/>
            <person name="Racz N."/>
            <person name="Riley R."/>
            <person name="Savchenko A."/>
            <person name="Shiryaev A."/>
            <person name="Soop K."/>
            <person name="Spirin V."/>
            <person name="Szebenyi C."/>
            <person name="Tomsovsky M."/>
            <person name="Tulloss R.E."/>
            <person name="Uehling J."/>
            <person name="Grigoriev I.V."/>
            <person name="Vagvolgyi C."/>
            <person name="Papp T."/>
            <person name="Martin F.M."/>
            <person name="Miettinen O."/>
            <person name="Hibbett D.S."/>
            <person name="Nagy L.G."/>
        </authorList>
    </citation>
    <scope>NUCLEOTIDE SEQUENCE [LARGE SCALE GENOMIC DNA]</scope>
    <source>
        <strain evidence="3 4">CBS 166.37</strain>
    </source>
</reference>
<gene>
    <name evidence="3" type="ORF">BDQ12DRAFT_64206</name>
</gene>
<dbReference type="STRING" id="68775.A0A5C3LH35"/>
<proteinExistence type="predicted"/>
<dbReference type="AlphaFoldDB" id="A0A5C3LH35"/>
<dbReference type="Proteomes" id="UP000308652">
    <property type="component" value="Unassembled WGS sequence"/>
</dbReference>
<evidence type="ECO:0000313" key="3">
    <source>
        <dbReference type="EMBL" id="TFK32012.1"/>
    </source>
</evidence>
<dbReference type="OrthoDB" id="2953545at2759"/>
<keyword evidence="4" id="KW-1185">Reference proteome</keyword>